<comment type="similarity">
    <text evidence="1">Belongs to the LysR transcriptional regulatory family.</text>
</comment>
<proteinExistence type="inferred from homology"/>
<dbReference type="PRINTS" id="PR00039">
    <property type="entry name" value="HTHLYSR"/>
</dbReference>
<keyword evidence="3" id="KW-0238">DNA-binding</keyword>
<evidence type="ECO:0000256" key="3">
    <source>
        <dbReference type="ARBA" id="ARBA00023125"/>
    </source>
</evidence>
<evidence type="ECO:0000256" key="1">
    <source>
        <dbReference type="ARBA" id="ARBA00009437"/>
    </source>
</evidence>
<dbReference type="InterPro" id="IPR058163">
    <property type="entry name" value="LysR-type_TF_proteobact-type"/>
</dbReference>
<dbReference type="InterPro" id="IPR036390">
    <property type="entry name" value="WH_DNA-bd_sf"/>
</dbReference>
<dbReference type="SUPFAM" id="SSF53850">
    <property type="entry name" value="Periplasmic binding protein-like II"/>
    <property type="match status" value="1"/>
</dbReference>
<dbReference type="PANTHER" id="PTHR30537:SF26">
    <property type="entry name" value="GLYCINE CLEAVAGE SYSTEM TRANSCRIPTIONAL ACTIVATOR"/>
    <property type="match status" value="1"/>
</dbReference>
<dbReference type="Gene3D" id="3.40.190.10">
    <property type="entry name" value="Periplasmic binding protein-like II"/>
    <property type="match status" value="2"/>
</dbReference>
<accession>A0ABZ2LWS6</accession>
<organism evidence="6 7">
    <name type="scientific">Pendulispora albinea</name>
    <dbReference type="NCBI Taxonomy" id="2741071"/>
    <lineage>
        <taxon>Bacteria</taxon>
        <taxon>Pseudomonadati</taxon>
        <taxon>Myxococcota</taxon>
        <taxon>Myxococcia</taxon>
        <taxon>Myxococcales</taxon>
        <taxon>Sorangiineae</taxon>
        <taxon>Pendulisporaceae</taxon>
        <taxon>Pendulispora</taxon>
    </lineage>
</organism>
<dbReference type="InterPro" id="IPR036388">
    <property type="entry name" value="WH-like_DNA-bd_sf"/>
</dbReference>
<keyword evidence="7" id="KW-1185">Reference proteome</keyword>
<dbReference type="RefSeq" id="WP_394824810.1">
    <property type="nucleotide sequence ID" value="NZ_CP089984.1"/>
</dbReference>
<keyword evidence="2" id="KW-0805">Transcription regulation</keyword>
<sequence length="303" mass="33860">MTDRRHLPSLSALQAFEAAARHLSVKRAAEELAVTPTAVSHQLRRLELDLGVRLFHRRPRQLLITEEGQRLYPVLRDGFDAFAKAIRSLARSERKAIVLSATQAFAARWLLPRMAQFRARFPDFTLHLHASDDVVDLRAREVDVAIRYGHGNYPGLAVESLFADTFFPVCSPALKVRKPADLRARPLLHFEWRRTGPKTPTWGRWLKKAGIERKDTPSDVVFSEESHAIAAAIAGHGVALLSSLLVQDELTRGTLIRPFGPSLPGFHYHLVHLPETASEAGVVAIRTWLREELAGAHGVRPSV</sequence>
<evidence type="ECO:0000256" key="2">
    <source>
        <dbReference type="ARBA" id="ARBA00023015"/>
    </source>
</evidence>
<name>A0ABZ2LWS6_9BACT</name>
<dbReference type="CDD" id="cd08432">
    <property type="entry name" value="PBP2_GcdR_TrpI_HvrB_AmpR_like"/>
    <property type="match status" value="1"/>
</dbReference>
<evidence type="ECO:0000256" key="4">
    <source>
        <dbReference type="ARBA" id="ARBA00023163"/>
    </source>
</evidence>
<dbReference type="Pfam" id="PF00126">
    <property type="entry name" value="HTH_1"/>
    <property type="match status" value="1"/>
</dbReference>
<evidence type="ECO:0000259" key="5">
    <source>
        <dbReference type="PROSITE" id="PS50931"/>
    </source>
</evidence>
<evidence type="ECO:0000313" key="6">
    <source>
        <dbReference type="EMBL" id="WXB15185.1"/>
    </source>
</evidence>
<dbReference type="PROSITE" id="PS50931">
    <property type="entry name" value="HTH_LYSR"/>
    <property type="match status" value="1"/>
</dbReference>
<dbReference type="Proteomes" id="UP001370348">
    <property type="component" value="Chromosome"/>
</dbReference>
<dbReference type="Pfam" id="PF03466">
    <property type="entry name" value="LysR_substrate"/>
    <property type="match status" value="1"/>
</dbReference>
<dbReference type="NCBIfam" id="NF008352">
    <property type="entry name" value="PRK11139.1"/>
    <property type="match status" value="1"/>
</dbReference>
<dbReference type="EMBL" id="CP089984">
    <property type="protein sequence ID" value="WXB15185.1"/>
    <property type="molecule type" value="Genomic_DNA"/>
</dbReference>
<protein>
    <submittedName>
        <fullName evidence="6">Transcriptional regulator GcvA</fullName>
    </submittedName>
</protein>
<dbReference type="PANTHER" id="PTHR30537">
    <property type="entry name" value="HTH-TYPE TRANSCRIPTIONAL REGULATOR"/>
    <property type="match status" value="1"/>
</dbReference>
<feature type="domain" description="HTH lysR-type" evidence="5">
    <location>
        <begin position="8"/>
        <end position="65"/>
    </location>
</feature>
<dbReference type="SUPFAM" id="SSF46785">
    <property type="entry name" value="Winged helix' DNA-binding domain"/>
    <property type="match status" value="1"/>
</dbReference>
<keyword evidence="4" id="KW-0804">Transcription</keyword>
<reference evidence="6 7" key="1">
    <citation type="submission" date="2021-12" db="EMBL/GenBank/DDBJ databases">
        <title>Discovery of the Pendulisporaceae a myxobacterial family with distinct sporulation behavior and unique specialized metabolism.</title>
        <authorList>
            <person name="Garcia R."/>
            <person name="Popoff A."/>
            <person name="Bader C.D."/>
            <person name="Loehr J."/>
            <person name="Walesch S."/>
            <person name="Walt C."/>
            <person name="Boldt J."/>
            <person name="Bunk B."/>
            <person name="Haeckl F.J.F.P.J."/>
            <person name="Gunesch A.P."/>
            <person name="Birkelbach J."/>
            <person name="Nuebel U."/>
            <person name="Pietschmann T."/>
            <person name="Bach T."/>
            <person name="Mueller R."/>
        </authorList>
    </citation>
    <scope>NUCLEOTIDE SEQUENCE [LARGE SCALE GENOMIC DNA]</scope>
    <source>
        <strain evidence="6 7">MSr11954</strain>
    </source>
</reference>
<dbReference type="InterPro" id="IPR000847">
    <property type="entry name" value="LysR_HTH_N"/>
</dbReference>
<dbReference type="InterPro" id="IPR005119">
    <property type="entry name" value="LysR_subst-bd"/>
</dbReference>
<evidence type="ECO:0000313" key="7">
    <source>
        <dbReference type="Proteomes" id="UP001370348"/>
    </source>
</evidence>
<dbReference type="Gene3D" id="1.10.10.10">
    <property type="entry name" value="Winged helix-like DNA-binding domain superfamily/Winged helix DNA-binding domain"/>
    <property type="match status" value="1"/>
</dbReference>
<gene>
    <name evidence="6" type="primary">gcvA</name>
    <name evidence="6" type="ORF">LZC94_46125</name>
</gene>